<feature type="domain" description="Peptidase A1" evidence="6">
    <location>
        <begin position="111"/>
        <end position="434"/>
    </location>
</feature>
<evidence type="ECO:0000256" key="1">
    <source>
        <dbReference type="ARBA" id="ARBA00007447"/>
    </source>
</evidence>
<keyword evidence="5" id="KW-1133">Transmembrane helix</keyword>
<dbReference type="Proteomes" id="UP000077266">
    <property type="component" value="Unassembled WGS sequence"/>
</dbReference>
<dbReference type="SUPFAM" id="SSF50630">
    <property type="entry name" value="Acid proteases"/>
    <property type="match status" value="1"/>
</dbReference>
<evidence type="ECO:0000256" key="4">
    <source>
        <dbReference type="SAM" id="MobiDB-lite"/>
    </source>
</evidence>
<dbReference type="InterPro" id="IPR021109">
    <property type="entry name" value="Peptidase_aspartic_dom_sf"/>
</dbReference>
<feature type="compositionally biased region" description="Low complexity" evidence="4">
    <location>
        <begin position="479"/>
        <end position="496"/>
    </location>
</feature>
<dbReference type="InterPro" id="IPR034164">
    <property type="entry name" value="Pepsin-like_dom"/>
</dbReference>
<accession>A0A165L2B5</accession>
<dbReference type="GO" id="GO:0004190">
    <property type="term" value="F:aspartic-type endopeptidase activity"/>
    <property type="evidence" value="ECO:0007669"/>
    <property type="project" value="UniProtKB-KW"/>
</dbReference>
<gene>
    <name evidence="7" type="ORF">EXIGLDRAFT_382970</name>
</gene>
<dbReference type="PANTHER" id="PTHR47966">
    <property type="entry name" value="BETA-SITE APP-CLEAVING ENZYME, ISOFORM A-RELATED"/>
    <property type="match status" value="1"/>
</dbReference>
<dbReference type="CDD" id="cd05471">
    <property type="entry name" value="pepsin_like"/>
    <property type="match status" value="1"/>
</dbReference>
<dbReference type="PANTHER" id="PTHR47966:SF51">
    <property type="entry name" value="BETA-SITE APP-CLEAVING ENZYME, ISOFORM A-RELATED"/>
    <property type="match status" value="1"/>
</dbReference>
<dbReference type="EMBL" id="KV425932">
    <property type="protein sequence ID" value="KZV97240.1"/>
    <property type="molecule type" value="Genomic_DNA"/>
</dbReference>
<evidence type="ECO:0000313" key="7">
    <source>
        <dbReference type="EMBL" id="KZV97240.1"/>
    </source>
</evidence>
<dbReference type="PRINTS" id="PR00792">
    <property type="entry name" value="PEPSIN"/>
</dbReference>
<dbReference type="GO" id="GO:0006508">
    <property type="term" value="P:proteolysis"/>
    <property type="evidence" value="ECO:0007669"/>
    <property type="project" value="UniProtKB-KW"/>
</dbReference>
<reference evidence="7 8" key="1">
    <citation type="journal article" date="2016" name="Mol. Biol. Evol.">
        <title>Comparative Genomics of Early-Diverging Mushroom-Forming Fungi Provides Insights into the Origins of Lignocellulose Decay Capabilities.</title>
        <authorList>
            <person name="Nagy L.G."/>
            <person name="Riley R."/>
            <person name="Tritt A."/>
            <person name="Adam C."/>
            <person name="Daum C."/>
            <person name="Floudas D."/>
            <person name="Sun H."/>
            <person name="Yadav J.S."/>
            <person name="Pangilinan J."/>
            <person name="Larsson K.H."/>
            <person name="Matsuura K."/>
            <person name="Barry K."/>
            <person name="Labutti K."/>
            <person name="Kuo R."/>
            <person name="Ohm R.A."/>
            <person name="Bhattacharya S.S."/>
            <person name="Shirouzu T."/>
            <person name="Yoshinaga Y."/>
            <person name="Martin F.M."/>
            <person name="Grigoriev I.V."/>
            <person name="Hibbett D.S."/>
        </authorList>
    </citation>
    <scope>NUCLEOTIDE SEQUENCE [LARGE SCALE GENOMIC DNA]</scope>
    <source>
        <strain evidence="7 8">HHB12029</strain>
    </source>
</reference>
<keyword evidence="8" id="KW-1185">Reference proteome</keyword>
<keyword evidence="2 3" id="KW-0064">Aspartyl protease</keyword>
<dbReference type="PROSITE" id="PS00141">
    <property type="entry name" value="ASP_PROTEASE"/>
    <property type="match status" value="1"/>
</dbReference>
<name>A0A165L2B5_EXIGL</name>
<keyword evidence="3 7" id="KW-0645">Protease</keyword>
<organism evidence="7 8">
    <name type="scientific">Exidia glandulosa HHB12029</name>
    <dbReference type="NCBI Taxonomy" id="1314781"/>
    <lineage>
        <taxon>Eukaryota</taxon>
        <taxon>Fungi</taxon>
        <taxon>Dikarya</taxon>
        <taxon>Basidiomycota</taxon>
        <taxon>Agaricomycotina</taxon>
        <taxon>Agaricomycetes</taxon>
        <taxon>Auriculariales</taxon>
        <taxon>Exidiaceae</taxon>
        <taxon>Exidia</taxon>
    </lineage>
</organism>
<dbReference type="STRING" id="1314781.A0A165L2B5"/>
<comment type="similarity">
    <text evidence="1 3">Belongs to the peptidase A1 family.</text>
</comment>
<feature type="region of interest" description="Disordered" evidence="4">
    <location>
        <begin position="463"/>
        <end position="496"/>
    </location>
</feature>
<dbReference type="InterPro" id="IPR033121">
    <property type="entry name" value="PEPTIDASE_A1"/>
</dbReference>
<evidence type="ECO:0000256" key="2">
    <source>
        <dbReference type="ARBA" id="ARBA00022750"/>
    </source>
</evidence>
<protein>
    <submittedName>
        <fullName evidence="7">Acid protease</fullName>
    </submittedName>
</protein>
<dbReference type="Pfam" id="PF00026">
    <property type="entry name" value="Asp"/>
    <property type="match status" value="1"/>
</dbReference>
<evidence type="ECO:0000313" key="8">
    <source>
        <dbReference type="Proteomes" id="UP000077266"/>
    </source>
</evidence>
<dbReference type="Gene3D" id="2.40.70.10">
    <property type="entry name" value="Acid Proteases"/>
    <property type="match status" value="2"/>
</dbReference>
<dbReference type="InterPro" id="IPR001969">
    <property type="entry name" value="Aspartic_peptidase_AS"/>
</dbReference>
<dbReference type="AlphaFoldDB" id="A0A165L2B5"/>
<feature type="transmembrane region" description="Helical" evidence="5">
    <location>
        <begin position="515"/>
        <end position="542"/>
    </location>
</feature>
<feature type="region of interest" description="Disordered" evidence="4">
    <location>
        <begin position="565"/>
        <end position="616"/>
    </location>
</feature>
<evidence type="ECO:0000256" key="5">
    <source>
        <dbReference type="SAM" id="Phobius"/>
    </source>
</evidence>
<dbReference type="InterPro" id="IPR001461">
    <property type="entry name" value="Aspartic_peptidase_A1"/>
</dbReference>
<dbReference type="PROSITE" id="PS51767">
    <property type="entry name" value="PEPTIDASE_A1"/>
    <property type="match status" value="1"/>
</dbReference>
<evidence type="ECO:0000259" key="6">
    <source>
        <dbReference type="PROSITE" id="PS51767"/>
    </source>
</evidence>
<dbReference type="OrthoDB" id="2747330at2759"/>
<evidence type="ECO:0000256" key="3">
    <source>
        <dbReference type="RuleBase" id="RU000454"/>
    </source>
</evidence>
<keyword evidence="3" id="KW-0378">Hydrolase</keyword>
<proteinExistence type="inferred from homology"/>
<keyword evidence="5" id="KW-0812">Transmembrane</keyword>
<sequence length="637" mass="67339">MSEDEGDDVMGEDEEGVRRIVGCGEERGKACLALLVRSVLLATVWLTSSVSAVRLPFHQLQKRTAKRGAVSFHAARSASTASTKGPPGTWQTLAATGATDIDLRTSRDLIYIADVTVSGTDYAVQLDTGSSDLWVHTTSGVRSVHTTGLQYNLTYGIGYAYGNIVTADVEFAGFELPRQALIDAVDASNPVLNLGAVGVLGLGFTGLSAIDSTVNGTGDSYGRSLLYNVFAQDASVPNFITFLLSRSNDPNAPVEGSFTISETDDDYTAVTNGVKVPTFPVEDPIRWCVLLDGFAADGKRFAVGTTVKKVASGKAVILLDSGTTFTYAPDTVVDAIYSELKGANFDYDLGQWVVPCDTEVQVSLYIGGQQYDLHPLDMVVPSTSDSKTCVGSFIPMSLPIAEGEFDWLIGVNVLRSFYSLYDFGDPVGKSQGIRPFVQLLQLRTALQASQDFHIVRGGEVPAAPANAAPADGGSTATPSQSGNGTSTDSGSDSTDSSFTNISASVKESIGKLVDYMPAMLGVLGVNVAILLALFAAAVLWVVRRRKSKKRPSPLTLAGAEGGSLYKAVSTHDQDGRTTPMRQRTRSPLPASPLTGGPNSAAPLVQAPAPQYDSTSMPLRRPVMPAAAFDADRHSTAF</sequence>
<keyword evidence="5" id="KW-0472">Membrane</keyword>
<dbReference type="InParanoid" id="A0A165L2B5"/>